<geneLocation type="plasmid" evidence="1">
    <name>pAPEC-O2-ColV</name>
</geneLocation>
<sequence length="113" mass="12755">MLSLTLYTELLFLHHYRPTATTPVPADRPPCVPHRLLYSITADRCCRRGAPQNPHGRPDMSCRSAPPADQWQKCHLRADLMPGPAAVRRLLQYAVLPAERLCHGPVSFCEFHS</sequence>
<dbReference type="EMBL" id="AY545598">
    <property type="protein sequence ID" value="AAX22086.1"/>
    <property type="molecule type" value="Genomic_DNA"/>
</dbReference>
<name>Q5DQG5_ECOLX</name>
<evidence type="ECO:0000313" key="1">
    <source>
        <dbReference type="EMBL" id="AAX22086.1"/>
    </source>
</evidence>
<gene>
    <name evidence="1" type="ORF">O2ColV60</name>
</gene>
<dbReference type="AlphaFoldDB" id="Q5DQG5"/>
<accession>Q5DQG5</accession>
<reference evidence="1" key="1">
    <citation type="journal article" date="2006" name="Infect. Immun.">
        <title>Acquisition of avian pathogenic Escherichia coli plasmids by a commensal E. coli isolate enhances its abilities to kill chicken embryos, grow in human urine, and colonize the murine kidney.</title>
        <authorList>
            <person name="Skyberg J.A."/>
            <person name="Johnson T.J."/>
            <person name="Johnson J.R."/>
            <person name="Clabots C."/>
            <person name="Logue C.M."/>
            <person name="Nolan L.K."/>
        </authorList>
    </citation>
    <scope>NUCLEOTIDE SEQUENCE</scope>
    <source>
        <strain evidence="1">A2363</strain>
        <plasmid evidence="1">pAPEC-O2-ColV</plasmid>
    </source>
</reference>
<organism evidence="1">
    <name type="scientific">Escherichia coli</name>
    <dbReference type="NCBI Taxonomy" id="562"/>
    <lineage>
        <taxon>Bacteria</taxon>
        <taxon>Pseudomonadati</taxon>
        <taxon>Pseudomonadota</taxon>
        <taxon>Gammaproteobacteria</taxon>
        <taxon>Enterobacterales</taxon>
        <taxon>Enterobacteriaceae</taxon>
        <taxon>Escherichia</taxon>
    </lineage>
</organism>
<protein>
    <submittedName>
        <fullName evidence="1">Uncharacterized protein</fullName>
    </submittedName>
</protein>
<proteinExistence type="predicted"/>
<keyword evidence="1" id="KW-0614">Plasmid</keyword>